<dbReference type="SMART" id="SM00692">
    <property type="entry name" value="DM3"/>
    <property type="match status" value="1"/>
</dbReference>
<dbReference type="InterPro" id="IPR006612">
    <property type="entry name" value="THAP_Znf"/>
</dbReference>
<evidence type="ECO:0000313" key="15">
    <source>
        <dbReference type="EMBL" id="KYM97063.1"/>
    </source>
</evidence>
<keyword evidence="10" id="KW-0539">Nucleus</keyword>
<comment type="subcellular location">
    <subcellularLocation>
        <location evidence="1">Nucleus</location>
        <location evidence="1">Nucleoplasm</location>
    </subcellularLocation>
</comment>
<dbReference type="PROSITE" id="PS50950">
    <property type="entry name" value="ZF_THAP"/>
    <property type="match status" value="1"/>
</dbReference>
<dbReference type="SMART" id="SM00980">
    <property type="entry name" value="THAP"/>
    <property type="match status" value="1"/>
</dbReference>
<dbReference type="Gene3D" id="6.20.210.20">
    <property type="entry name" value="THAP domain"/>
    <property type="match status" value="1"/>
</dbReference>
<evidence type="ECO:0000256" key="3">
    <source>
        <dbReference type="ARBA" id="ARBA00022723"/>
    </source>
</evidence>
<dbReference type="InterPro" id="IPR038441">
    <property type="entry name" value="THAP_Znf_sf"/>
</dbReference>
<dbReference type="GO" id="GO:0043565">
    <property type="term" value="F:sequence-specific DNA binding"/>
    <property type="evidence" value="ECO:0007669"/>
    <property type="project" value="InterPro"/>
</dbReference>
<dbReference type="AlphaFoldDB" id="A0A151IBP4"/>
<evidence type="ECO:0000313" key="16">
    <source>
        <dbReference type="Proteomes" id="UP000078542"/>
    </source>
</evidence>
<reference evidence="15 16" key="1">
    <citation type="submission" date="2016-03" db="EMBL/GenBank/DDBJ databases">
        <title>Cyphomyrmex costatus WGS genome.</title>
        <authorList>
            <person name="Nygaard S."/>
            <person name="Hu H."/>
            <person name="Boomsma J."/>
            <person name="Zhang G."/>
        </authorList>
    </citation>
    <scope>NUCLEOTIDE SEQUENCE [LARGE SCALE GENOMIC DNA]</scope>
    <source>
        <strain evidence="15">MS0001</strain>
        <tissue evidence="15">Whole body</tissue>
    </source>
</reference>
<feature type="coiled-coil region" evidence="13">
    <location>
        <begin position="166"/>
        <end position="235"/>
    </location>
</feature>
<dbReference type="PANTHER" id="PTHR46600">
    <property type="entry name" value="THAP DOMAIN-CONTAINING"/>
    <property type="match status" value="1"/>
</dbReference>
<keyword evidence="4 12" id="KW-0863">Zinc-finger</keyword>
<name>A0A151IBP4_9HYME</name>
<evidence type="ECO:0000259" key="14">
    <source>
        <dbReference type="PROSITE" id="PS50950"/>
    </source>
</evidence>
<evidence type="ECO:0000256" key="8">
    <source>
        <dbReference type="ARBA" id="ARBA00023125"/>
    </source>
</evidence>
<keyword evidence="8 12" id="KW-0238">DNA-binding</keyword>
<dbReference type="Proteomes" id="UP000078542">
    <property type="component" value="Unassembled WGS sequence"/>
</dbReference>
<evidence type="ECO:0000256" key="9">
    <source>
        <dbReference type="ARBA" id="ARBA00023163"/>
    </source>
</evidence>
<keyword evidence="9" id="KW-0804">Transcription</keyword>
<gene>
    <name evidence="15" type="ORF">ALC62_12264</name>
</gene>
<keyword evidence="5" id="KW-0862">Zinc</keyword>
<evidence type="ECO:0000256" key="13">
    <source>
        <dbReference type="SAM" id="Coils"/>
    </source>
</evidence>
<dbReference type="GO" id="GO:0005654">
    <property type="term" value="C:nucleoplasm"/>
    <property type="evidence" value="ECO:0007669"/>
    <property type="project" value="UniProtKB-SubCell"/>
</dbReference>
<proteinExistence type="inferred from homology"/>
<evidence type="ECO:0000256" key="4">
    <source>
        <dbReference type="ARBA" id="ARBA00022771"/>
    </source>
</evidence>
<sequence length="263" mass="30191">MGWCIACKAKTSKGIKICYFPKDANRKEIWVRNIAKEDWIPTKNCILCEIHFAPEMWEKVREDGKKKLKGHAIPTIFPRADVRNFRMQSCNQLTTKNAVDAIPANLEELVEVPATKEIIISDKISVILEPICNVGVCGVEVETDELDELQPTIGKHENLEPKKEDLNKWAKEIRTLREQLENTNKNLKKVNKDLEIANKIIQKSHSIKKRMKGENRKLRKRIQQLQDTTANVKKSNDIITTFPNSMTFSNSSKNVLEIFCVGH</sequence>
<dbReference type="EMBL" id="KQ978086">
    <property type="protein sequence ID" value="KYM97063.1"/>
    <property type="molecule type" value="Genomic_DNA"/>
</dbReference>
<dbReference type="SUPFAM" id="SSF57716">
    <property type="entry name" value="Glucocorticoid receptor-like (DNA-binding domain)"/>
    <property type="match status" value="1"/>
</dbReference>
<evidence type="ECO:0000256" key="11">
    <source>
        <dbReference type="ARBA" id="ARBA00023306"/>
    </source>
</evidence>
<evidence type="ECO:0000256" key="6">
    <source>
        <dbReference type="ARBA" id="ARBA00023015"/>
    </source>
</evidence>
<evidence type="ECO:0000256" key="1">
    <source>
        <dbReference type="ARBA" id="ARBA00004642"/>
    </source>
</evidence>
<dbReference type="Pfam" id="PF05485">
    <property type="entry name" value="THAP"/>
    <property type="match status" value="1"/>
</dbReference>
<evidence type="ECO:0000256" key="12">
    <source>
        <dbReference type="PROSITE-ProRule" id="PRU00309"/>
    </source>
</evidence>
<keyword evidence="3" id="KW-0479">Metal-binding</keyword>
<dbReference type="GO" id="GO:0008270">
    <property type="term" value="F:zinc ion binding"/>
    <property type="evidence" value="ECO:0007669"/>
    <property type="project" value="UniProtKB-KW"/>
</dbReference>
<dbReference type="PANTHER" id="PTHR46600:SF1">
    <property type="entry name" value="THAP DOMAIN-CONTAINING PROTEIN 1"/>
    <property type="match status" value="1"/>
</dbReference>
<keyword evidence="11" id="KW-0131">Cell cycle</keyword>
<feature type="domain" description="THAP-type" evidence="14">
    <location>
        <begin position="1"/>
        <end position="77"/>
    </location>
</feature>
<keyword evidence="7 13" id="KW-0175">Coiled coil</keyword>
<comment type="similarity">
    <text evidence="2">Belongs to the THAP1 family.</text>
</comment>
<accession>A0A151IBP4</accession>
<organism evidence="15 16">
    <name type="scientific">Cyphomyrmex costatus</name>
    <dbReference type="NCBI Taxonomy" id="456900"/>
    <lineage>
        <taxon>Eukaryota</taxon>
        <taxon>Metazoa</taxon>
        <taxon>Ecdysozoa</taxon>
        <taxon>Arthropoda</taxon>
        <taxon>Hexapoda</taxon>
        <taxon>Insecta</taxon>
        <taxon>Pterygota</taxon>
        <taxon>Neoptera</taxon>
        <taxon>Endopterygota</taxon>
        <taxon>Hymenoptera</taxon>
        <taxon>Apocrita</taxon>
        <taxon>Aculeata</taxon>
        <taxon>Formicoidea</taxon>
        <taxon>Formicidae</taxon>
        <taxon>Myrmicinae</taxon>
        <taxon>Cyphomyrmex</taxon>
    </lineage>
</organism>
<evidence type="ECO:0000256" key="5">
    <source>
        <dbReference type="ARBA" id="ARBA00022833"/>
    </source>
</evidence>
<keyword evidence="6" id="KW-0805">Transcription regulation</keyword>
<keyword evidence="16" id="KW-1185">Reference proteome</keyword>
<evidence type="ECO:0000256" key="10">
    <source>
        <dbReference type="ARBA" id="ARBA00023242"/>
    </source>
</evidence>
<protein>
    <submittedName>
        <fullName evidence="15">THAP domain-containing protein 2</fullName>
    </submittedName>
</protein>
<dbReference type="InterPro" id="IPR026516">
    <property type="entry name" value="THAP1/10"/>
</dbReference>
<evidence type="ECO:0000256" key="2">
    <source>
        <dbReference type="ARBA" id="ARBA00006177"/>
    </source>
</evidence>
<evidence type="ECO:0000256" key="7">
    <source>
        <dbReference type="ARBA" id="ARBA00023054"/>
    </source>
</evidence>